<proteinExistence type="predicted"/>
<evidence type="ECO:0000256" key="2">
    <source>
        <dbReference type="SAM" id="Phobius"/>
    </source>
</evidence>
<reference evidence="3" key="1">
    <citation type="journal article" date="2020" name="bioRxiv">
        <title>Comparative genomics of Chlamydomonas.</title>
        <authorList>
            <person name="Craig R.J."/>
            <person name="Hasan A.R."/>
            <person name="Ness R.W."/>
            <person name="Keightley P.D."/>
        </authorList>
    </citation>
    <scope>NUCLEOTIDE SEQUENCE</scope>
    <source>
        <strain evidence="3">CCAP 11/70</strain>
    </source>
</reference>
<dbReference type="AlphaFoldDB" id="A0A835YE46"/>
<accession>A0A835YE46</accession>
<evidence type="ECO:0000256" key="1">
    <source>
        <dbReference type="SAM" id="MobiDB-lite"/>
    </source>
</evidence>
<evidence type="ECO:0000313" key="3">
    <source>
        <dbReference type="EMBL" id="KAG2495934.1"/>
    </source>
</evidence>
<name>A0A835YE46_9CHLO</name>
<protein>
    <submittedName>
        <fullName evidence="3">Uncharacterized protein</fullName>
    </submittedName>
</protein>
<feature type="transmembrane region" description="Helical" evidence="2">
    <location>
        <begin position="38"/>
        <end position="62"/>
    </location>
</feature>
<feature type="compositionally biased region" description="Pro residues" evidence="1">
    <location>
        <begin position="284"/>
        <end position="294"/>
    </location>
</feature>
<feature type="compositionally biased region" description="Basic and acidic residues" evidence="1">
    <location>
        <begin position="83"/>
        <end position="96"/>
    </location>
</feature>
<comment type="caution">
    <text evidence="3">The sequence shown here is derived from an EMBL/GenBank/DDBJ whole genome shotgun (WGS) entry which is preliminary data.</text>
</comment>
<feature type="region of interest" description="Disordered" evidence="1">
    <location>
        <begin position="69"/>
        <end position="97"/>
    </location>
</feature>
<sequence>MPSQACQASQFSFQTMKPEQANSTDARREFYLYCVYDFALGSTIAGGVVLVLSLLALGWFFFSRPPLPGEEGGEGAGKEEEDAAKAGEGDAAKDPDAAAAAAAEQAAALAAGGAAVALGGDPAAGFSALGAMVSPPQWPVRYGYRLPDGSIIKPGTAAHRAARYMVASPAATAAAYAAVRNAQLAGIAARYGGSYGGAPPASPGSGAAMLMASVQSLPTPLSPHLSAGVITPHVSAQFPSGALLHKSPSAAALMARSPVSGRSPGGYGVGGSAPVSPWGSAGGAPPPPYPPPGPGHYSAGGAPPPPPGVDPAAMPGSPEGGAEAYGRAGTT</sequence>
<gene>
    <name evidence="3" type="ORF">HYH03_005865</name>
</gene>
<organism evidence="3 4">
    <name type="scientific">Edaphochlamys debaryana</name>
    <dbReference type="NCBI Taxonomy" id="47281"/>
    <lineage>
        <taxon>Eukaryota</taxon>
        <taxon>Viridiplantae</taxon>
        <taxon>Chlorophyta</taxon>
        <taxon>core chlorophytes</taxon>
        <taxon>Chlorophyceae</taxon>
        <taxon>CS clade</taxon>
        <taxon>Chlamydomonadales</taxon>
        <taxon>Chlamydomonadales incertae sedis</taxon>
        <taxon>Edaphochlamys</taxon>
    </lineage>
</organism>
<dbReference type="Proteomes" id="UP000612055">
    <property type="component" value="Unassembled WGS sequence"/>
</dbReference>
<feature type="region of interest" description="Disordered" evidence="1">
    <location>
        <begin position="278"/>
        <end position="331"/>
    </location>
</feature>
<keyword evidence="2" id="KW-0812">Transmembrane</keyword>
<keyword evidence="2" id="KW-0472">Membrane</keyword>
<dbReference type="EMBL" id="JAEHOE010000021">
    <property type="protein sequence ID" value="KAG2495934.1"/>
    <property type="molecule type" value="Genomic_DNA"/>
</dbReference>
<keyword evidence="4" id="KW-1185">Reference proteome</keyword>
<keyword evidence="2" id="KW-1133">Transmembrane helix</keyword>
<evidence type="ECO:0000313" key="4">
    <source>
        <dbReference type="Proteomes" id="UP000612055"/>
    </source>
</evidence>